<reference evidence="3 4" key="1">
    <citation type="submission" date="2014-07" db="EMBL/GenBank/DDBJ databases">
        <title>Methanogenic archaea and the global carbon cycle.</title>
        <authorList>
            <person name="Henriksen J.R."/>
            <person name="Luke J."/>
            <person name="Reinhart S."/>
            <person name="Benedict M.N."/>
            <person name="Youngblut N.D."/>
            <person name="Metcalf M.E."/>
            <person name="Whitaker R.J."/>
            <person name="Metcalf W.W."/>
        </authorList>
    </citation>
    <scope>NUCLEOTIDE SEQUENCE [LARGE SCALE GENOMIC DNA]</scope>
    <source>
        <strain evidence="3 4">T4/M</strain>
    </source>
</reference>
<gene>
    <name evidence="3" type="ORF">MSSIT_3791</name>
</gene>
<evidence type="ECO:0000313" key="3">
    <source>
        <dbReference type="EMBL" id="AKB30510.1"/>
    </source>
</evidence>
<dbReference type="KEGG" id="msw:MSSIT_3791"/>
<evidence type="ECO:0000256" key="1">
    <source>
        <dbReference type="SAM" id="MobiDB-lite"/>
    </source>
</evidence>
<dbReference type="NCBIfam" id="TIGR04279">
    <property type="entry name" value="TIGR04279 domain"/>
    <property type="match status" value="1"/>
</dbReference>
<keyword evidence="2" id="KW-1133">Transmembrane helix</keyword>
<feature type="transmembrane region" description="Helical" evidence="2">
    <location>
        <begin position="572"/>
        <end position="592"/>
    </location>
</feature>
<protein>
    <submittedName>
        <fullName evidence="3">Cell surface protein</fullName>
    </submittedName>
</protein>
<dbReference type="EMBL" id="CP009506">
    <property type="protein sequence ID" value="AKB30510.1"/>
    <property type="molecule type" value="Genomic_DNA"/>
</dbReference>
<dbReference type="NCBIfam" id="TIGR04213">
    <property type="entry name" value="PGF_pre_PGF"/>
    <property type="match status" value="1"/>
</dbReference>
<dbReference type="Proteomes" id="UP000033111">
    <property type="component" value="Chromosome"/>
</dbReference>
<accession>A0A0E3P990</accession>
<dbReference type="InterPro" id="IPR026453">
    <property type="entry name" value="PGF_pre_PGF"/>
</dbReference>
<evidence type="ECO:0000256" key="2">
    <source>
        <dbReference type="SAM" id="Phobius"/>
    </source>
</evidence>
<dbReference type="PATRIC" id="fig|1434120.4.peg.4915"/>
<keyword evidence="2" id="KW-0472">Membrane</keyword>
<dbReference type="InterPro" id="IPR026595">
    <property type="entry name" value="CHP04279"/>
</dbReference>
<keyword evidence="4" id="KW-1185">Reference proteome</keyword>
<dbReference type="HOGENOM" id="CLU_444559_0_0_2"/>
<evidence type="ECO:0000313" key="4">
    <source>
        <dbReference type="Proteomes" id="UP000033111"/>
    </source>
</evidence>
<proteinExistence type="predicted"/>
<feature type="compositionally biased region" description="Low complexity" evidence="1">
    <location>
        <begin position="540"/>
        <end position="557"/>
    </location>
</feature>
<name>A0A0E3P990_9EURY</name>
<dbReference type="AlphaFoldDB" id="A0A0E3P990"/>
<feature type="region of interest" description="Disordered" evidence="1">
    <location>
        <begin position="540"/>
        <end position="563"/>
    </location>
</feature>
<sequence>MLILTIFILTSSPVMAWGVSPIGNLNFTDKVVYFLDHTSNPVEGNWITLGHPFEGNRIQLPQPIKLTYEGTNQVTYDGISGSLNKEEGESYTITYPSIPTYTTHPVYLPDEKVIMSFFGETGLGGENVDIYLIKVTSDSAYGLLDALQAGDVGNLNAIFQDTVDGNYEKYSAELGPGGDLLEYDLGCLDAGQYLIVVVKQNDDESLTVLSSTAFLVTEYELCISSPSYIVKGNDLDISMTLKGASDEDDCTYGAVLIREQAYKANIDINSDGTKDGTSVIINDLDVIDEFGINSSNYRSKLTKNELQTEIQTLIGEGKGAIAIGETGQNNLSLTAFDLPVGSYYLFVGAYSPGKGLVGLSQADIYIKSKGSSHTNKEEIKLNINIKIKEICQNYVSYGRRTKFDFENGDTPIRYVEFDPKKTAGKVTTVVEELNERSSLASTDPEGEIYKHVNIEVDDEDFANSKKIENAVVGFKVVKGWINENNINRDTITLQHLNRNQWDTLNTEKIGEDDEYIYLEAETPGFSPFAITASKNILEAGSAGESTSGGEQQGDSESVMGSEMPSKENWNSVLKIASFFIGFLVIIAIGTLIKKKADSNNEGKDSEK</sequence>
<keyword evidence="2" id="KW-0812">Transmembrane</keyword>
<organism evidence="3 4">
    <name type="scientific">Methanosarcina siciliae T4/M</name>
    <dbReference type="NCBI Taxonomy" id="1434120"/>
    <lineage>
        <taxon>Archaea</taxon>
        <taxon>Methanobacteriati</taxon>
        <taxon>Methanobacteriota</taxon>
        <taxon>Stenosarchaea group</taxon>
        <taxon>Methanomicrobia</taxon>
        <taxon>Methanosarcinales</taxon>
        <taxon>Methanosarcinaceae</taxon>
        <taxon>Methanosarcina</taxon>
    </lineage>
</organism>